<dbReference type="EMBL" id="JAMJPK010000011">
    <property type="protein sequence ID" value="MCL7942238.1"/>
    <property type="molecule type" value="Genomic_DNA"/>
</dbReference>
<organism evidence="1 2">
    <name type="scientific">Halomonas gemina</name>
    <dbReference type="NCBI Taxonomy" id="2945105"/>
    <lineage>
        <taxon>Bacteria</taxon>
        <taxon>Pseudomonadati</taxon>
        <taxon>Pseudomonadota</taxon>
        <taxon>Gammaproteobacteria</taxon>
        <taxon>Oceanospirillales</taxon>
        <taxon>Halomonadaceae</taxon>
        <taxon>Halomonas</taxon>
    </lineage>
</organism>
<name>A0ABT0T5P0_9GAMM</name>
<gene>
    <name evidence="1" type="ORF">M8009_18320</name>
</gene>
<protein>
    <recommendedName>
        <fullName evidence="3">DUF4055 domain-containing protein</fullName>
    </recommendedName>
</protein>
<accession>A0ABT0T5P0</accession>
<dbReference type="Proteomes" id="UP001165369">
    <property type="component" value="Unassembled WGS sequence"/>
</dbReference>
<keyword evidence="2" id="KW-1185">Reference proteome</keyword>
<sequence length="421" mass="46662">MTNITTHQSSPLHLENTIGHLARNDLNINNAFSTYREMMLDGVISGSMSFLKSVMSRSFKIGYHEQSTQAEKALITALNTSLEGMQPYGMKQLVGNFLTSLEYGSSLNEIVLERVNGKYVFKNISPIHVSTVNRYEFNRGNLERVVLDPADNDGLIDNVEAKQTEIEGSKLLLVRLDPSQDHPLGRSLLHGCYKSWKMKEIISEYETIGVAKNLSGVLNISIPSDHITKYLTDPASDEAIYTDNLLRQAELLHAGKSSYLLTPSDTYDGGQRQFEVTTVGGEKGNSSFEVGSTIARLNNEIQLSLQTMLLSLGSEGGGSFALSDSKTQLLTMFVKHLHKTISSEFKKAIRLAFETNGLETSRIPELIFEDIEQLDWEALTKGWANLANAQLVTPDQGLESHLREIGKAPKAKYSERIGVDV</sequence>
<evidence type="ECO:0008006" key="3">
    <source>
        <dbReference type="Google" id="ProtNLM"/>
    </source>
</evidence>
<evidence type="ECO:0000313" key="1">
    <source>
        <dbReference type="EMBL" id="MCL7942238.1"/>
    </source>
</evidence>
<dbReference type="Pfam" id="PF06074">
    <property type="entry name" value="Portal_Mu"/>
    <property type="match status" value="1"/>
</dbReference>
<proteinExistence type="predicted"/>
<dbReference type="InterPro" id="IPR009279">
    <property type="entry name" value="Portal_Mu"/>
</dbReference>
<reference evidence="1" key="1">
    <citation type="submission" date="2022-05" db="EMBL/GenBank/DDBJ databases">
        <title>Halomonas geminus sp. nov. and Halomonas llamarensis sp. nov. isolated from high-altitude salars of the Atacama Desert.</title>
        <authorList>
            <person name="Hintersatz C."/>
            <person name="Rojas L.A."/>
            <person name="Wei T.-S."/>
            <person name="Kutschke S."/>
            <person name="Lehmann F."/>
            <person name="Jain R."/>
            <person name="Pollmann K."/>
        </authorList>
    </citation>
    <scope>NUCLEOTIDE SEQUENCE</scope>
    <source>
        <strain evidence="1">ATCH28</strain>
    </source>
</reference>
<dbReference type="RefSeq" id="WP_250063838.1">
    <property type="nucleotide sequence ID" value="NZ_JAMJPK010000011.1"/>
</dbReference>
<comment type="caution">
    <text evidence="1">The sequence shown here is derived from an EMBL/GenBank/DDBJ whole genome shotgun (WGS) entry which is preliminary data.</text>
</comment>
<evidence type="ECO:0000313" key="2">
    <source>
        <dbReference type="Proteomes" id="UP001165369"/>
    </source>
</evidence>